<dbReference type="RefSeq" id="WP_115662285.1">
    <property type="nucleotide sequence ID" value="NZ_LT991976.1"/>
</dbReference>
<organism evidence="7 8">
    <name type="scientific">Cupriavidus taiwanensis</name>
    <dbReference type="NCBI Taxonomy" id="164546"/>
    <lineage>
        <taxon>Bacteria</taxon>
        <taxon>Pseudomonadati</taxon>
        <taxon>Pseudomonadota</taxon>
        <taxon>Betaproteobacteria</taxon>
        <taxon>Burkholderiales</taxon>
        <taxon>Burkholderiaceae</taxon>
        <taxon>Cupriavidus</taxon>
    </lineage>
</organism>
<dbReference type="InterPro" id="IPR036388">
    <property type="entry name" value="WH-like_DNA-bd_sf"/>
</dbReference>
<sequence length="316" mass="33761">MEFRQLKYFVRIVELGSVSRAAADLYTAQPALSQQIAKLEDELKVKLLARSARGVVATDAGEVFYRHARAMLRQAELMKNDVQHAGEHPQGTVSVGLPTSAATTLAPRLLAAAATQYPDIQLRITESLSGHLQELVVNGRIEMSLLFERVDGAGAVRETRLGAHLEVSPLLTENLFLLSSQAAEGAAPEEISVEAAARRPLILPGKSNITRQIIDEAFEAAGQRPVVLAELDSLATIRAVVASGVGSTILSPSIPGGTEGLTVQRIAGAALQRRLSLCTFDIMPLSTAARRIMELIRETAAALVAEGAWPGASRFD</sequence>
<dbReference type="InterPro" id="IPR000847">
    <property type="entry name" value="LysR_HTH_N"/>
</dbReference>
<dbReference type="Gene3D" id="1.10.10.10">
    <property type="entry name" value="Winged helix-like DNA-binding domain superfamily/Winged helix DNA-binding domain"/>
    <property type="match status" value="1"/>
</dbReference>
<dbReference type="Proteomes" id="UP000255505">
    <property type="component" value="Chromosome I"/>
</dbReference>
<evidence type="ECO:0000259" key="6">
    <source>
        <dbReference type="PROSITE" id="PS50931"/>
    </source>
</evidence>
<dbReference type="SUPFAM" id="SSF53850">
    <property type="entry name" value="Periplasmic binding protein-like II"/>
    <property type="match status" value="1"/>
</dbReference>
<dbReference type="PANTHER" id="PTHR30293">
    <property type="entry name" value="TRANSCRIPTIONAL REGULATORY PROTEIN NAC-RELATED"/>
    <property type="match status" value="1"/>
</dbReference>
<dbReference type="SUPFAM" id="SSF46785">
    <property type="entry name" value="Winged helix' DNA-binding domain"/>
    <property type="match status" value="1"/>
</dbReference>
<keyword evidence="4" id="KW-0010">Activator</keyword>
<dbReference type="GO" id="GO:0003677">
    <property type="term" value="F:DNA binding"/>
    <property type="evidence" value="ECO:0007669"/>
    <property type="project" value="UniProtKB-KW"/>
</dbReference>
<dbReference type="GO" id="GO:2000142">
    <property type="term" value="P:regulation of DNA-templated transcription initiation"/>
    <property type="evidence" value="ECO:0007669"/>
    <property type="project" value="TreeGrafter"/>
</dbReference>
<evidence type="ECO:0000256" key="1">
    <source>
        <dbReference type="ARBA" id="ARBA00009437"/>
    </source>
</evidence>
<keyword evidence="5" id="KW-0804">Transcription</keyword>
<accession>A0A375ICI2</accession>
<dbReference type="EMBL" id="LT991976">
    <property type="protein sequence ID" value="SPK72504.1"/>
    <property type="molecule type" value="Genomic_DNA"/>
</dbReference>
<evidence type="ECO:0000256" key="5">
    <source>
        <dbReference type="ARBA" id="ARBA00023163"/>
    </source>
</evidence>
<dbReference type="PANTHER" id="PTHR30293:SF0">
    <property type="entry name" value="NITROGEN ASSIMILATION REGULATORY PROTEIN NAC"/>
    <property type="match status" value="1"/>
</dbReference>
<evidence type="ECO:0000313" key="8">
    <source>
        <dbReference type="Proteomes" id="UP000255505"/>
    </source>
</evidence>
<dbReference type="FunFam" id="1.10.10.10:FF:000001">
    <property type="entry name" value="LysR family transcriptional regulator"/>
    <property type="match status" value="1"/>
</dbReference>
<evidence type="ECO:0000256" key="2">
    <source>
        <dbReference type="ARBA" id="ARBA00023015"/>
    </source>
</evidence>
<dbReference type="InterPro" id="IPR005119">
    <property type="entry name" value="LysR_subst-bd"/>
</dbReference>
<comment type="similarity">
    <text evidence="1">Belongs to the LysR transcriptional regulatory family.</text>
</comment>
<reference evidence="7 8" key="1">
    <citation type="submission" date="2018-01" db="EMBL/GenBank/DDBJ databases">
        <authorList>
            <person name="Gaut B.S."/>
            <person name="Morton B.R."/>
            <person name="Clegg M.T."/>
            <person name="Duvall M.R."/>
        </authorList>
    </citation>
    <scope>NUCLEOTIDE SEQUENCE [LARGE SCALE GENOMIC DNA]</scope>
    <source>
        <strain evidence="7">Cupriavidus taiwanensis LMG 19425</strain>
    </source>
</reference>
<dbReference type="Gene3D" id="3.40.190.290">
    <property type="match status" value="1"/>
</dbReference>
<name>A0A375ICI2_9BURK</name>
<gene>
    <name evidence="7" type="ORF">CT19425_70204</name>
</gene>
<keyword evidence="3" id="KW-0238">DNA-binding</keyword>
<evidence type="ECO:0000256" key="4">
    <source>
        <dbReference type="ARBA" id="ARBA00023159"/>
    </source>
</evidence>
<protein>
    <recommendedName>
        <fullName evidence="6">HTH lysR-type domain-containing protein</fullName>
    </recommendedName>
</protein>
<dbReference type="PRINTS" id="PR00039">
    <property type="entry name" value="HTHLYSR"/>
</dbReference>
<dbReference type="AlphaFoldDB" id="A0A375ICI2"/>
<evidence type="ECO:0000313" key="7">
    <source>
        <dbReference type="EMBL" id="SPK72504.1"/>
    </source>
</evidence>
<evidence type="ECO:0000256" key="3">
    <source>
        <dbReference type="ARBA" id="ARBA00023125"/>
    </source>
</evidence>
<dbReference type="Pfam" id="PF00126">
    <property type="entry name" value="HTH_1"/>
    <property type="match status" value="1"/>
</dbReference>
<proteinExistence type="inferred from homology"/>
<keyword evidence="2" id="KW-0805">Transcription regulation</keyword>
<dbReference type="PROSITE" id="PS50931">
    <property type="entry name" value="HTH_LYSR"/>
    <property type="match status" value="1"/>
</dbReference>
<dbReference type="InterPro" id="IPR036390">
    <property type="entry name" value="WH_DNA-bd_sf"/>
</dbReference>
<dbReference type="Pfam" id="PF03466">
    <property type="entry name" value="LysR_substrate"/>
    <property type="match status" value="1"/>
</dbReference>
<feature type="domain" description="HTH lysR-type" evidence="6">
    <location>
        <begin position="1"/>
        <end position="58"/>
    </location>
</feature>
<dbReference type="GO" id="GO:0003700">
    <property type="term" value="F:DNA-binding transcription factor activity"/>
    <property type="evidence" value="ECO:0007669"/>
    <property type="project" value="InterPro"/>
</dbReference>